<organism evidence="1 2">
    <name type="scientific">Moorena producens 3L</name>
    <dbReference type="NCBI Taxonomy" id="489825"/>
    <lineage>
        <taxon>Bacteria</taxon>
        <taxon>Bacillati</taxon>
        <taxon>Cyanobacteriota</taxon>
        <taxon>Cyanophyceae</taxon>
        <taxon>Coleofasciculales</taxon>
        <taxon>Coleofasciculaceae</taxon>
        <taxon>Moorena</taxon>
    </lineage>
</organism>
<dbReference type="EMBL" id="GL890846">
    <property type="protein sequence ID" value="EGJ33539.1"/>
    <property type="molecule type" value="Genomic_DNA"/>
</dbReference>
<dbReference type="HOGENOM" id="CLU_531622_0_0_3"/>
<evidence type="ECO:0000313" key="1">
    <source>
        <dbReference type="EMBL" id="EGJ33539.1"/>
    </source>
</evidence>
<proteinExistence type="predicted"/>
<evidence type="ECO:0008006" key="3">
    <source>
        <dbReference type="Google" id="ProtNLM"/>
    </source>
</evidence>
<sequence>MQAHRTALDLSSFELISNHSTFSTEVISHYTEGNIHHLTIRPVSDLWAGLHKLSASISNEFGFKSRNRTLSVFIDPWPPEVVKRDFMDGEKLGPTRKQLSFEVTDTKRQAVLHQPTDCIIGIGAGAKEALRRSGIYTVLDLVKVKPATVRIEGFSISELMRWNELAKVVYEVFIDPKDAFPFFSMSVEQFVLEVQLSPRLPEVKLKEMKENLKKLYTAIDIDQLRTLRLTEFIQTKGSQVKSASATLDGKETSVLLDQKSVIVDLPELSHGSHQVTLHLTDHCGNTSAFSSGFFMDIQPPLVLDSFPRPNAFVKQSPLPVAIKFGDSDSGIDQESVKITMDGDDLTSQAFITRDGVSLNVKNLNEGEHEMGLEVSDQVGNTLKERISFVLDTIPPLVSYDHHLQIRHTATEKISLTGISSEPLASITIDGNQHLIERQKKFEIEVNLAPGENTIGGVAVDLAGNETMIQPVYVYRINQRQLSIQGRILDFKQEPVSNARIYVDGHNIWTQSNE</sequence>
<dbReference type="Gene3D" id="2.60.40.10">
    <property type="entry name" value="Immunoglobulins"/>
    <property type="match status" value="2"/>
</dbReference>
<reference evidence="2" key="1">
    <citation type="journal article" date="2011" name="Proc. Natl. Acad. Sci. U.S.A.">
        <title>Genomic insights into the physiology and ecology of the marine filamentous cyanobacterium Lyngbya majuscula.</title>
        <authorList>
            <person name="Jones A.C."/>
            <person name="Monroe E.A."/>
            <person name="Podell S."/>
            <person name="Hess W.R."/>
            <person name="Klages S."/>
            <person name="Esquenazi E."/>
            <person name="Niessen S."/>
            <person name="Hoover H."/>
            <person name="Rothmann M."/>
            <person name="Lasken R.S."/>
            <person name="Yates J.R.III."/>
            <person name="Reinhardt R."/>
            <person name="Kube M."/>
            <person name="Burkart M.D."/>
            <person name="Allen E.E."/>
            <person name="Dorrestein P.C."/>
            <person name="Gerwick W.H."/>
            <person name="Gerwick L."/>
        </authorList>
    </citation>
    <scope>NUCLEOTIDE SEQUENCE [LARGE SCALE GENOMIC DNA]</scope>
    <source>
        <strain evidence="2">3L</strain>
    </source>
</reference>
<feature type="non-terminal residue" evidence="1">
    <location>
        <position position="513"/>
    </location>
</feature>
<dbReference type="InterPro" id="IPR013783">
    <property type="entry name" value="Ig-like_fold"/>
</dbReference>
<accession>F4XPE9</accession>
<gene>
    <name evidence="1" type="ORF">LYNGBM3L_32540</name>
</gene>
<dbReference type="AlphaFoldDB" id="F4XPE9"/>
<evidence type="ECO:0000313" key="2">
    <source>
        <dbReference type="Proteomes" id="UP000003959"/>
    </source>
</evidence>
<dbReference type="eggNOG" id="COG3292">
    <property type="taxonomic scope" value="Bacteria"/>
</dbReference>
<keyword evidence="2" id="KW-1185">Reference proteome</keyword>
<name>F4XPE9_9CYAN</name>
<dbReference type="Proteomes" id="UP000003959">
    <property type="component" value="Unassembled WGS sequence"/>
</dbReference>
<protein>
    <recommendedName>
        <fullName evidence="3">Bacterial Ig-like domain-containing protein</fullName>
    </recommendedName>
</protein>